<dbReference type="PANTHER" id="PTHR10472:SF5">
    <property type="entry name" value="D-AMINOACYL-TRNA DEACYLASE 1"/>
    <property type="match status" value="1"/>
</dbReference>
<evidence type="ECO:0000256" key="1">
    <source>
        <dbReference type="ARBA" id="ARBA00009673"/>
    </source>
</evidence>
<keyword evidence="5" id="KW-0378">Hydrolase</keyword>
<comment type="catalytic activity">
    <reaction evidence="4">
        <text>a D-aminoacyl-tRNA + H2O = a tRNA + a D-alpha-amino acid + H(+)</text>
        <dbReference type="Rhea" id="RHEA:13953"/>
        <dbReference type="Rhea" id="RHEA-COMP:10123"/>
        <dbReference type="Rhea" id="RHEA-COMP:10124"/>
        <dbReference type="ChEBI" id="CHEBI:15377"/>
        <dbReference type="ChEBI" id="CHEBI:15378"/>
        <dbReference type="ChEBI" id="CHEBI:59871"/>
        <dbReference type="ChEBI" id="CHEBI:78442"/>
        <dbReference type="ChEBI" id="CHEBI:79333"/>
        <dbReference type="EC" id="3.1.1.96"/>
    </reaction>
</comment>
<dbReference type="InterPro" id="IPR023509">
    <property type="entry name" value="DTD-like_sf"/>
</dbReference>
<protein>
    <recommendedName>
        <fullName evidence="2 5">D-aminoacyl-tRNA deacylase</fullName>
        <ecNumber evidence="2 5">3.1.1.96</ecNumber>
    </recommendedName>
</protein>
<evidence type="ECO:0000256" key="3">
    <source>
        <dbReference type="ARBA" id="ARBA00047676"/>
    </source>
</evidence>
<dbReference type="Proteomes" id="UP000478052">
    <property type="component" value="Unassembled WGS sequence"/>
</dbReference>
<proteinExistence type="inferred from homology"/>
<dbReference type="EMBL" id="VUJU01000263">
    <property type="protein sequence ID" value="KAF0771701.1"/>
    <property type="molecule type" value="Genomic_DNA"/>
</dbReference>
<dbReference type="GO" id="GO:0051500">
    <property type="term" value="F:D-tyrosyl-tRNA(Tyr) deacylase activity"/>
    <property type="evidence" value="ECO:0007669"/>
    <property type="project" value="TreeGrafter"/>
</dbReference>
<comment type="caution">
    <text evidence="6">The sequence shown here is derived from an EMBL/GenBank/DDBJ whole genome shotgun (WGS) entry which is preliminary data.</text>
</comment>
<gene>
    <name evidence="6" type="ORF">FWK35_00003191</name>
</gene>
<keyword evidence="7" id="KW-1185">Reference proteome</keyword>
<keyword evidence="5" id="KW-0820">tRNA-binding</keyword>
<dbReference type="FunFam" id="3.50.80.10:FF:000001">
    <property type="entry name" value="D-aminoacyl-tRNA deacylase"/>
    <property type="match status" value="1"/>
</dbReference>
<evidence type="ECO:0000313" key="7">
    <source>
        <dbReference type="Proteomes" id="UP000478052"/>
    </source>
</evidence>
<dbReference type="PANTHER" id="PTHR10472">
    <property type="entry name" value="D-TYROSYL-TRNA TYR DEACYLASE"/>
    <property type="match status" value="1"/>
</dbReference>
<dbReference type="NCBIfam" id="TIGR00256">
    <property type="entry name" value="D-aminoacyl-tRNA deacylase"/>
    <property type="match status" value="1"/>
</dbReference>
<keyword evidence="5" id="KW-0694">RNA-binding</keyword>
<comment type="catalytic activity">
    <reaction evidence="3">
        <text>glycyl-tRNA(Ala) + H2O = tRNA(Ala) + glycine + H(+)</text>
        <dbReference type="Rhea" id="RHEA:53744"/>
        <dbReference type="Rhea" id="RHEA-COMP:9657"/>
        <dbReference type="Rhea" id="RHEA-COMP:13640"/>
        <dbReference type="ChEBI" id="CHEBI:15377"/>
        <dbReference type="ChEBI" id="CHEBI:15378"/>
        <dbReference type="ChEBI" id="CHEBI:57305"/>
        <dbReference type="ChEBI" id="CHEBI:78442"/>
        <dbReference type="ChEBI" id="CHEBI:78522"/>
        <dbReference type="EC" id="3.1.1.96"/>
    </reaction>
</comment>
<evidence type="ECO:0000256" key="4">
    <source>
        <dbReference type="ARBA" id="ARBA00048018"/>
    </source>
</evidence>
<name>A0A6G0ZK62_APHCR</name>
<dbReference type="Gene3D" id="3.50.80.10">
    <property type="entry name" value="D-tyrosyl-tRNA(Tyr) deacylase"/>
    <property type="match status" value="1"/>
</dbReference>
<reference evidence="6 7" key="1">
    <citation type="submission" date="2019-08" db="EMBL/GenBank/DDBJ databases">
        <title>Whole genome of Aphis craccivora.</title>
        <authorList>
            <person name="Voronova N.V."/>
            <person name="Shulinski R.S."/>
            <person name="Bandarenka Y.V."/>
            <person name="Zhorov D.G."/>
            <person name="Warner D."/>
        </authorList>
    </citation>
    <scope>NUCLEOTIDE SEQUENCE [LARGE SCALE GENOMIC DNA]</scope>
    <source>
        <strain evidence="6">180601</strain>
        <tissue evidence="6">Whole Body</tissue>
    </source>
</reference>
<dbReference type="SUPFAM" id="SSF69500">
    <property type="entry name" value="DTD-like"/>
    <property type="match status" value="1"/>
</dbReference>
<keyword evidence="5" id="KW-0963">Cytoplasm</keyword>
<accession>A0A6G0ZK62</accession>
<evidence type="ECO:0000256" key="5">
    <source>
        <dbReference type="RuleBase" id="RU003470"/>
    </source>
</evidence>
<comment type="similarity">
    <text evidence="1 5">Belongs to the DTD family.</text>
</comment>
<dbReference type="OrthoDB" id="275783at2759"/>
<sequence>MKVVVQRVLRAKVSVDGKEVNSITKGLCLLVGLQKTDEKNDIDAMVQKILKLRLFNQDEKKWHCNVMDMSYEILSISQFTLCYTLKGNKLDFHMAMPGDLAKQNYQYFLETLCKHYNPSKIKDGAFGEMMEVEIVNDGPVTVQLEFPNPEKCVDRKSDKLSDMDKL</sequence>
<dbReference type="EC" id="3.1.1.96" evidence="2 5"/>
<dbReference type="GO" id="GO:0005737">
    <property type="term" value="C:cytoplasm"/>
    <property type="evidence" value="ECO:0007669"/>
    <property type="project" value="UniProtKB-SubCell"/>
</dbReference>
<dbReference type="AlphaFoldDB" id="A0A6G0ZK62"/>
<dbReference type="GO" id="GO:0000049">
    <property type="term" value="F:tRNA binding"/>
    <property type="evidence" value="ECO:0007669"/>
    <property type="project" value="UniProtKB-KW"/>
</dbReference>
<dbReference type="InterPro" id="IPR003732">
    <property type="entry name" value="Daa-tRNA_deacyls_DTD"/>
</dbReference>
<evidence type="ECO:0000256" key="2">
    <source>
        <dbReference type="ARBA" id="ARBA00013056"/>
    </source>
</evidence>
<dbReference type="Pfam" id="PF02580">
    <property type="entry name" value="Tyr_Deacylase"/>
    <property type="match status" value="1"/>
</dbReference>
<comment type="subcellular location">
    <subcellularLocation>
        <location evidence="5">Cytoplasm</location>
    </subcellularLocation>
</comment>
<evidence type="ECO:0000313" key="6">
    <source>
        <dbReference type="EMBL" id="KAF0771701.1"/>
    </source>
</evidence>
<organism evidence="6 7">
    <name type="scientific">Aphis craccivora</name>
    <name type="common">Cowpea aphid</name>
    <dbReference type="NCBI Taxonomy" id="307492"/>
    <lineage>
        <taxon>Eukaryota</taxon>
        <taxon>Metazoa</taxon>
        <taxon>Ecdysozoa</taxon>
        <taxon>Arthropoda</taxon>
        <taxon>Hexapoda</taxon>
        <taxon>Insecta</taxon>
        <taxon>Pterygota</taxon>
        <taxon>Neoptera</taxon>
        <taxon>Paraneoptera</taxon>
        <taxon>Hemiptera</taxon>
        <taxon>Sternorrhyncha</taxon>
        <taxon>Aphidomorpha</taxon>
        <taxon>Aphidoidea</taxon>
        <taxon>Aphididae</taxon>
        <taxon>Aphidini</taxon>
        <taxon>Aphis</taxon>
        <taxon>Aphis</taxon>
    </lineage>
</organism>